<feature type="domain" description="Rhodanese" evidence="1">
    <location>
        <begin position="29"/>
        <end position="124"/>
    </location>
</feature>
<protein>
    <recommendedName>
        <fullName evidence="1">Rhodanese domain-containing protein</fullName>
    </recommendedName>
</protein>
<reference evidence="2" key="1">
    <citation type="submission" date="2018-05" db="EMBL/GenBank/DDBJ databases">
        <authorList>
            <person name="Lanie J.A."/>
            <person name="Ng W.-L."/>
            <person name="Kazmierczak K.M."/>
            <person name="Andrzejewski T.M."/>
            <person name="Davidsen T.M."/>
            <person name="Wayne K.J."/>
            <person name="Tettelin H."/>
            <person name="Glass J.I."/>
            <person name="Rusch D."/>
            <person name="Podicherti R."/>
            <person name="Tsui H.-C.T."/>
            <person name="Winkler M.E."/>
        </authorList>
    </citation>
    <scope>NUCLEOTIDE SEQUENCE</scope>
</reference>
<dbReference type="EMBL" id="UINC01000504">
    <property type="protein sequence ID" value="SUZ56482.1"/>
    <property type="molecule type" value="Genomic_DNA"/>
</dbReference>
<dbReference type="SUPFAM" id="SSF52821">
    <property type="entry name" value="Rhodanese/Cell cycle control phosphatase"/>
    <property type="match status" value="1"/>
</dbReference>
<dbReference type="InterPro" id="IPR001763">
    <property type="entry name" value="Rhodanese-like_dom"/>
</dbReference>
<dbReference type="PROSITE" id="PS50206">
    <property type="entry name" value="RHODANESE_3"/>
    <property type="match status" value="1"/>
</dbReference>
<dbReference type="InterPro" id="IPR050229">
    <property type="entry name" value="GlpE_sulfurtransferase"/>
</dbReference>
<dbReference type="InterPro" id="IPR036873">
    <property type="entry name" value="Rhodanese-like_dom_sf"/>
</dbReference>
<name>A0A381NPD0_9ZZZZ</name>
<evidence type="ECO:0000259" key="1">
    <source>
        <dbReference type="PROSITE" id="PS50206"/>
    </source>
</evidence>
<accession>A0A381NPD0</accession>
<gene>
    <name evidence="2" type="ORF">METZ01_LOCUS9336</name>
</gene>
<evidence type="ECO:0000313" key="2">
    <source>
        <dbReference type="EMBL" id="SUZ56482.1"/>
    </source>
</evidence>
<dbReference type="AlphaFoldDB" id="A0A381NPD0"/>
<proteinExistence type="predicted"/>
<dbReference type="Gene3D" id="3.40.250.10">
    <property type="entry name" value="Rhodanese-like domain"/>
    <property type="match status" value="1"/>
</dbReference>
<organism evidence="2">
    <name type="scientific">marine metagenome</name>
    <dbReference type="NCBI Taxonomy" id="408172"/>
    <lineage>
        <taxon>unclassified sequences</taxon>
        <taxon>metagenomes</taxon>
        <taxon>ecological metagenomes</taxon>
    </lineage>
</organism>
<dbReference type="SMART" id="SM00450">
    <property type="entry name" value="RHOD"/>
    <property type="match status" value="1"/>
</dbReference>
<dbReference type="PANTHER" id="PTHR43031:SF1">
    <property type="entry name" value="PYRIDINE NUCLEOTIDE-DISULPHIDE OXIDOREDUCTASE"/>
    <property type="match status" value="1"/>
</dbReference>
<sequence length="124" mass="13688">MSKTVKNMLEEAFAKVPMVEPKDAMEWLNDSDTIFVDVRDTLSIQDTGKVKGAIHAERGMIEFFADQEHELGKEEMKPEKRVILYCGAGGQAALAGKTLIDMGYEKVFNVGSFKGWKDAGGPTD</sequence>
<dbReference type="PANTHER" id="PTHR43031">
    <property type="entry name" value="FAD-DEPENDENT OXIDOREDUCTASE"/>
    <property type="match status" value="1"/>
</dbReference>
<dbReference type="Pfam" id="PF00581">
    <property type="entry name" value="Rhodanese"/>
    <property type="match status" value="1"/>
</dbReference>